<evidence type="ECO:0000313" key="3">
    <source>
        <dbReference type="EMBL" id="PZF74388.1"/>
    </source>
</evidence>
<evidence type="ECO:0000256" key="1">
    <source>
        <dbReference type="SAM" id="Phobius"/>
    </source>
</evidence>
<comment type="caution">
    <text evidence="3">The sequence shown here is derived from an EMBL/GenBank/DDBJ whole genome shotgun (WGS) entry which is preliminary data.</text>
</comment>
<dbReference type="InterPro" id="IPR025645">
    <property type="entry name" value="DUF4349"/>
</dbReference>
<dbReference type="Proteomes" id="UP000248745">
    <property type="component" value="Unassembled WGS sequence"/>
</dbReference>
<dbReference type="OrthoDB" id="658163at2"/>
<organism evidence="3 4">
    <name type="scientific">Taibaiella soli</name>
    <dbReference type="NCBI Taxonomy" id="1649169"/>
    <lineage>
        <taxon>Bacteria</taxon>
        <taxon>Pseudomonadati</taxon>
        <taxon>Bacteroidota</taxon>
        <taxon>Chitinophagia</taxon>
        <taxon>Chitinophagales</taxon>
        <taxon>Chitinophagaceae</taxon>
        <taxon>Taibaiella</taxon>
    </lineage>
</organism>
<dbReference type="RefSeq" id="WP_110997226.1">
    <property type="nucleotide sequence ID" value="NZ_QKTW01000003.1"/>
</dbReference>
<accession>A0A2W2B2W1</accession>
<dbReference type="EMBL" id="QKTW01000003">
    <property type="protein sequence ID" value="PZF74388.1"/>
    <property type="molecule type" value="Genomic_DNA"/>
</dbReference>
<dbReference type="Pfam" id="PF14257">
    <property type="entry name" value="DUF4349"/>
    <property type="match status" value="1"/>
</dbReference>
<sequence length="299" mass="33939">MKSFRLLFPVLLLTIIIASCGRSESHREAAEVVSTDTTSVAGTDVASAALAGNLTDPSRKIVHTADFNCRVKDVFQTTDKLEKMVRSVGGIVSESTLENQKSELHTQPYTEDSLRQVQEYRTVAHLTLRVPVKMVDSLLDAIPQYVDFMERRQLRLQDVTYQYMANQWQQEGRGSWDDKALQHAKSTKDVIAAADRSQSDKMQDISNRIDNMHIDDNTRFATITLDIFQPSKVDVLIVPNGNYIARTPLSKRLMSGLRNGVEMIESVFVFFMYIWPLLVLAGVAYFVFRIMKKRRLAVN</sequence>
<dbReference type="AlphaFoldDB" id="A0A2W2B2W1"/>
<dbReference type="PROSITE" id="PS51257">
    <property type="entry name" value="PROKAR_LIPOPROTEIN"/>
    <property type="match status" value="1"/>
</dbReference>
<keyword evidence="4" id="KW-1185">Reference proteome</keyword>
<evidence type="ECO:0000259" key="2">
    <source>
        <dbReference type="Pfam" id="PF14257"/>
    </source>
</evidence>
<gene>
    <name evidence="3" type="ORF">DN068_02070</name>
</gene>
<reference evidence="3 4" key="1">
    <citation type="submission" date="2018-06" db="EMBL/GenBank/DDBJ databases">
        <title>Mucibacter soli gen. nov., sp. nov., a new member of the family Chitinophagaceae producing mucin.</title>
        <authorList>
            <person name="Kim M.-K."/>
            <person name="Park S."/>
            <person name="Kim T.-S."/>
            <person name="Joung Y."/>
            <person name="Han J.-H."/>
            <person name="Kim S.B."/>
        </authorList>
    </citation>
    <scope>NUCLEOTIDE SEQUENCE [LARGE SCALE GENOMIC DNA]</scope>
    <source>
        <strain evidence="3 4">R1-15</strain>
    </source>
</reference>
<feature type="transmembrane region" description="Helical" evidence="1">
    <location>
        <begin position="267"/>
        <end position="288"/>
    </location>
</feature>
<keyword evidence="1" id="KW-1133">Transmembrane helix</keyword>
<keyword evidence="1" id="KW-0472">Membrane</keyword>
<name>A0A2W2B2W1_9BACT</name>
<keyword evidence="1" id="KW-0812">Transmembrane</keyword>
<feature type="domain" description="DUF4349" evidence="2">
    <location>
        <begin position="59"/>
        <end position="289"/>
    </location>
</feature>
<evidence type="ECO:0000313" key="4">
    <source>
        <dbReference type="Proteomes" id="UP000248745"/>
    </source>
</evidence>
<proteinExistence type="predicted"/>
<protein>
    <recommendedName>
        <fullName evidence="2">DUF4349 domain-containing protein</fullName>
    </recommendedName>
</protein>